<dbReference type="GO" id="GO:0004722">
    <property type="term" value="F:protein serine/threonine phosphatase activity"/>
    <property type="evidence" value="ECO:0007669"/>
    <property type="project" value="UniProtKB-EC"/>
</dbReference>
<evidence type="ECO:0000313" key="3">
    <source>
        <dbReference type="EMBL" id="MPM86733.1"/>
    </source>
</evidence>
<dbReference type="Gene3D" id="3.60.40.10">
    <property type="entry name" value="PPM-type phosphatase domain"/>
    <property type="match status" value="1"/>
</dbReference>
<dbReference type="AlphaFoldDB" id="A0A645DCU7"/>
<proteinExistence type="predicted"/>
<dbReference type="EC" id="3.1.3.16" evidence="3"/>
<evidence type="ECO:0000256" key="1">
    <source>
        <dbReference type="ARBA" id="ARBA00022801"/>
    </source>
</evidence>
<feature type="domain" description="PPM-type phosphatase" evidence="2">
    <location>
        <begin position="2"/>
        <end position="190"/>
    </location>
</feature>
<gene>
    <name evidence="3" type="primary">spoIIE_8</name>
    <name evidence="3" type="ORF">SDC9_133824</name>
</gene>
<protein>
    <submittedName>
        <fullName evidence="3">Stage II sporulation protein E</fullName>
        <ecNumber evidence="3">3.1.3.16</ecNumber>
    </submittedName>
</protein>
<organism evidence="3">
    <name type="scientific">bioreactor metagenome</name>
    <dbReference type="NCBI Taxonomy" id="1076179"/>
    <lineage>
        <taxon>unclassified sequences</taxon>
        <taxon>metagenomes</taxon>
        <taxon>ecological metagenomes</taxon>
    </lineage>
</organism>
<keyword evidence="1 3" id="KW-0378">Hydrolase</keyword>
<dbReference type="InterPro" id="IPR052016">
    <property type="entry name" value="Bact_Sigma-Reg"/>
</dbReference>
<dbReference type="InterPro" id="IPR036457">
    <property type="entry name" value="PPM-type-like_dom_sf"/>
</dbReference>
<evidence type="ECO:0000259" key="2">
    <source>
        <dbReference type="SMART" id="SM00331"/>
    </source>
</evidence>
<dbReference type="SMART" id="SM00331">
    <property type="entry name" value="PP2C_SIG"/>
    <property type="match status" value="1"/>
</dbReference>
<reference evidence="3" key="1">
    <citation type="submission" date="2019-08" db="EMBL/GenBank/DDBJ databases">
        <authorList>
            <person name="Kucharzyk K."/>
            <person name="Murdoch R.W."/>
            <person name="Higgins S."/>
            <person name="Loffler F."/>
        </authorList>
    </citation>
    <scope>NUCLEOTIDE SEQUENCE</scope>
</reference>
<dbReference type="PANTHER" id="PTHR43156">
    <property type="entry name" value="STAGE II SPORULATION PROTEIN E-RELATED"/>
    <property type="match status" value="1"/>
</dbReference>
<accession>A0A645DCU7</accession>
<dbReference type="InterPro" id="IPR001932">
    <property type="entry name" value="PPM-type_phosphatase-like_dom"/>
</dbReference>
<sequence length="192" mass="21142">MELPKGGYMIALSDGMGSGKAAGEESRTVIELLEQFAEAGFKRELALKMINSVLVMGADEETFATLDMCYIDLYSGTAEFIKTGAAATFVIRDGKAKAIRSSSLPIGMLKYFDMDRAEYKLHKNDIVIMLTDGAAEVIDRENMSAQILTDLIAENSMKDPKDIAEYVLECLKEKSGFRIQDDMTVVAARIWG</sequence>
<dbReference type="Pfam" id="PF07228">
    <property type="entry name" value="SpoIIE"/>
    <property type="match status" value="1"/>
</dbReference>
<dbReference type="PANTHER" id="PTHR43156:SF2">
    <property type="entry name" value="STAGE II SPORULATION PROTEIN E"/>
    <property type="match status" value="1"/>
</dbReference>
<comment type="caution">
    <text evidence="3">The sequence shown here is derived from an EMBL/GenBank/DDBJ whole genome shotgun (WGS) entry which is preliminary data.</text>
</comment>
<dbReference type="EMBL" id="VSSQ01034706">
    <property type="protein sequence ID" value="MPM86733.1"/>
    <property type="molecule type" value="Genomic_DNA"/>
</dbReference>
<name>A0A645DCU7_9ZZZZ</name>
<dbReference type="SUPFAM" id="SSF81606">
    <property type="entry name" value="PP2C-like"/>
    <property type="match status" value="1"/>
</dbReference>